<gene>
    <name evidence="2" type="ORF">TVAG_111450</name>
</gene>
<dbReference type="VEuPathDB" id="TrichDB:TVAG_111450"/>
<sequence>MNDSHKYLQNLMDYVQLEVRAKSIEFKHDPVTNFSVDLEDLRSVTYFLSTIQLPTKDSIFSELKYLSEESISLEDLKKNIEEQINALSTMTGNIESYKKFLTSNIPMFTRYFYNLCDPNNENLDEKTLKAHKLFFLKEMKELSFQITSIYDKNNQLVHYRNSPTQSIQLLVGANPPFLQEVICNIEQCISDPIFAKYKKTLNAAKSLCENIANEVTLAFISSKDHYSKADFANLVSFRNQLKEFISFTGHIDYTAKTNLSQTCSVFLYHLDNILFALCFLTPQKVTNLIDVSSTAIEMTNLIKDIKIGDEILTFLNTIYMAYKSNFMIQGTNQELLKFLDLLTEDFERKVTLPSILENPSKGYFLSVLFSKLCLNVSKIEFDQGIFDIKEVIFDITSLLTILDKLQTLKPKSKYRINEYEKYFINNSKTAKSLQTNNEESEFSFKKLETINLDEINLDDENKIKEIYELIKKSFPFVENNNKLNDFLVKTKKFNKIVKEMNIRANKMTPDYSQSNLLNGICFILDLSFAEALEISKFDDNLLSFVKKLDSMVKFYDKMKQKVTYPSISIYTKQMKEDIEFLSSKVTFDDKYRECNLSIHFETLIELLSKFVSLIGMNQTEKTNIKFVIDCLEKVTVDLSLLYQSFTIEDENFILYGQFVCEMSSYFNTISQNLHSKSNLDVSLIKGISNLLGKLEDLLSLFMTNKSLFTKYCGFLSDVSKVIYSIS</sequence>
<organism evidence="2 3">
    <name type="scientific">Trichomonas vaginalis (strain ATCC PRA-98 / G3)</name>
    <dbReference type="NCBI Taxonomy" id="412133"/>
    <lineage>
        <taxon>Eukaryota</taxon>
        <taxon>Metamonada</taxon>
        <taxon>Parabasalia</taxon>
        <taxon>Trichomonadida</taxon>
        <taxon>Trichomonadidae</taxon>
        <taxon>Trichomonas</taxon>
    </lineage>
</organism>
<reference evidence="2" key="2">
    <citation type="journal article" date="2007" name="Science">
        <title>Draft genome sequence of the sexually transmitted pathogen Trichomonas vaginalis.</title>
        <authorList>
            <person name="Carlton J.M."/>
            <person name="Hirt R.P."/>
            <person name="Silva J.C."/>
            <person name="Delcher A.L."/>
            <person name="Schatz M."/>
            <person name="Zhao Q."/>
            <person name="Wortman J.R."/>
            <person name="Bidwell S.L."/>
            <person name="Alsmark U.C.M."/>
            <person name="Besteiro S."/>
            <person name="Sicheritz-Ponten T."/>
            <person name="Noel C.J."/>
            <person name="Dacks J.B."/>
            <person name="Foster P.G."/>
            <person name="Simillion C."/>
            <person name="Van de Peer Y."/>
            <person name="Miranda-Saavedra D."/>
            <person name="Barton G.J."/>
            <person name="Westrop G.D."/>
            <person name="Mueller S."/>
            <person name="Dessi D."/>
            <person name="Fiori P.L."/>
            <person name="Ren Q."/>
            <person name="Paulsen I."/>
            <person name="Zhang H."/>
            <person name="Bastida-Corcuera F.D."/>
            <person name="Simoes-Barbosa A."/>
            <person name="Brown M.T."/>
            <person name="Hayes R.D."/>
            <person name="Mukherjee M."/>
            <person name="Okumura C.Y."/>
            <person name="Schneider R."/>
            <person name="Smith A.J."/>
            <person name="Vanacova S."/>
            <person name="Villalvazo M."/>
            <person name="Haas B.J."/>
            <person name="Pertea M."/>
            <person name="Feldblyum T.V."/>
            <person name="Utterback T.R."/>
            <person name="Shu C.L."/>
            <person name="Osoegawa K."/>
            <person name="de Jong P.J."/>
            <person name="Hrdy I."/>
            <person name="Horvathova L."/>
            <person name="Zubacova Z."/>
            <person name="Dolezal P."/>
            <person name="Malik S.B."/>
            <person name="Logsdon J.M. Jr."/>
            <person name="Henze K."/>
            <person name="Gupta A."/>
            <person name="Wang C.C."/>
            <person name="Dunne R.L."/>
            <person name="Upcroft J.A."/>
            <person name="Upcroft P."/>
            <person name="White O."/>
            <person name="Salzberg S.L."/>
            <person name="Tang P."/>
            <person name="Chiu C.-H."/>
            <person name="Lee Y.-S."/>
            <person name="Embley T.M."/>
            <person name="Coombs G.H."/>
            <person name="Mottram J.C."/>
            <person name="Tachezy J."/>
            <person name="Fraser-Liggett C.M."/>
            <person name="Johnson P.J."/>
        </authorList>
    </citation>
    <scope>NUCLEOTIDE SEQUENCE [LARGE SCALE GENOMIC DNA]</scope>
    <source>
        <strain evidence="2">G3</strain>
    </source>
</reference>
<dbReference type="VEuPathDB" id="TrichDB:TVAGG3_0144640"/>
<keyword evidence="1" id="KW-0175">Coiled coil</keyword>
<dbReference type="AlphaFoldDB" id="A2F004"/>
<dbReference type="EMBL" id="DS113557">
    <property type="protein sequence ID" value="EAY01788.1"/>
    <property type="molecule type" value="Genomic_DNA"/>
</dbReference>
<keyword evidence="3" id="KW-1185">Reference proteome</keyword>
<protein>
    <submittedName>
        <fullName evidence="2">Uncharacterized protein</fullName>
    </submittedName>
</protein>
<name>A2F004_TRIV3</name>
<reference evidence="2" key="1">
    <citation type="submission" date="2006-10" db="EMBL/GenBank/DDBJ databases">
        <authorList>
            <person name="Amadeo P."/>
            <person name="Zhao Q."/>
            <person name="Wortman J."/>
            <person name="Fraser-Liggett C."/>
            <person name="Carlton J."/>
        </authorList>
    </citation>
    <scope>NUCLEOTIDE SEQUENCE</scope>
    <source>
        <strain evidence="2">G3</strain>
    </source>
</reference>
<dbReference type="InParanoid" id="A2F004"/>
<evidence type="ECO:0000256" key="1">
    <source>
        <dbReference type="SAM" id="Coils"/>
    </source>
</evidence>
<evidence type="ECO:0000313" key="3">
    <source>
        <dbReference type="Proteomes" id="UP000001542"/>
    </source>
</evidence>
<dbReference type="KEGG" id="tva:4759617"/>
<proteinExistence type="predicted"/>
<accession>A2F004</accession>
<feature type="coiled-coil region" evidence="1">
    <location>
        <begin position="63"/>
        <end position="93"/>
    </location>
</feature>
<dbReference type="RefSeq" id="XP_001314346.1">
    <property type="nucleotide sequence ID" value="XM_001314328.1"/>
</dbReference>
<dbReference type="Proteomes" id="UP000001542">
    <property type="component" value="Unassembled WGS sequence"/>
</dbReference>
<evidence type="ECO:0000313" key="2">
    <source>
        <dbReference type="EMBL" id="EAY01788.1"/>
    </source>
</evidence>